<evidence type="ECO:0000259" key="2">
    <source>
        <dbReference type="PROSITE" id="PS50164"/>
    </source>
</evidence>
<dbReference type="InterPro" id="IPR035901">
    <property type="entry name" value="GIY-YIG_endonuc_sf"/>
</dbReference>
<dbReference type="PROSITE" id="PS50164">
    <property type="entry name" value="GIY_YIG"/>
    <property type="match status" value="1"/>
</dbReference>
<name>A0A4P9UNF4_METBY</name>
<dbReference type="KEGG" id="mbur:EQU24_12110"/>
<reference evidence="4" key="1">
    <citation type="journal article" date="2019" name="J. Bacteriol.">
        <title>A Mutagenic Screen Identifies a TonB-Dependent Receptor Required for the Lanthanide Metal Switch in the Type I Methanotroph 'Methylotuvimicrobium buryatense' 5GB1C.</title>
        <authorList>
            <person name="Groom J.D."/>
            <person name="Ford S.M."/>
            <person name="Pesesky M.W."/>
            <person name="Lidstrom M.E."/>
        </authorList>
    </citation>
    <scope>NUCLEOTIDE SEQUENCE [LARGE SCALE GENOMIC DNA]</scope>
    <source>
        <strain evidence="4">5GB1C</strain>
    </source>
</reference>
<dbReference type="Proteomes" id="UP000305881">
    <property type="component" value="Chromosome"/>
</dbReference>
<dbReference type="RefSeq" id="WP_026130003.1">
    <property type="nucleotide sequence ID" value="NZ_CP035467.1"/>
</dbReference>
<dbReference type="SUPFAM" id="SSF82771">
    <property type="entry name" value="GIY-YIG endonuclease"/>
    <property type="match status" value="1"/>
</dbReference>
<keyword evidence="4" id="KW-1185">Reference proteome</keyword>
<dbReference type="InterPro" id="IPR000305">
    <property type="entry name" value="GIY-YIG_endonuc"/>
</dbReference>
<protein>
    <submittedName>
        <fullName evidence="3">GIY-YIG nuclease family protein</fullName>
    </submittedName>
</protein>
<dbReference type="Pfam" id="PF01541">
    <property type="entry name" value="GIY-YIG"/>
    <property type="match status" value="1"/>
</dbReference>
<dbReference type="Gene3D" id="3.40.1440.10">
    <property type="entry name" value="GIY-YIG endonuclease"/>
    <property type="match status" value="1"/>
</dbReference>
<dbReference type="OrthoDB" id="9797095at2"/>
<dbReference type="STRING" id="675511.GCA_000341735_00617"/>
<dbReference type="PANTHER" id="PTHR34477">
    <property type="entry name" value="UPF0213 PROTEIN YHBQ"/>
    <property type="match status" value="1"/>
</dbReference>
<sequence length="88" mass="10287">MQWFVYMILCSDESLYTGITNDIDRRFREHSEGRLGAKYFRGRQASRLVYLEGGHDRSSATKREIAIKRLNRAHKLLLLRSDVNQLTG</sequence>
<organism evidence="3 4">
    <name type="scientific">Methylotuvimicrobium buryatense</name>
    <name type="common">Methylomicrobium buryatense</name>
    <dbReference type="NCBI Taxonomy" id="95641"/>
    <lineage>
        <taxon>Bacteria</taxon>
        <taxon>Pseudomonadati</taxon>
        <taxon>Pseudomonadota</taxon>
        <taxon>Gammaproteobacteria</taxon>
        <taxon>Methylococcales</taxon>
        <taxon>Methylococcaceae</taxon>
        <taxon>Methylotuvimicrobium</taxon>
    </lineage>
</organism>
<evidence type="ECO:0000313" key="4">
    <source>
        <dbReference type="Proteomes" id="UP000305881"/>
    </source>
</evidence>
<evidence type="ECO:0000313" key="3">
    <source>
        <dbReference type="EMBL" id="QCW82902.1"/>
    </source>
</evidence>
<feature type="domain" description="GIY-YIG" evidence="2">
    <location>
        <begin position="1"/>
        <end position="77"/>
    </location>
</feature>
<dbReference type="InterPro" id="IPR050190">
    <property type="entry name" value="UPF0213_domain"/>
</dbReference>
<accession>A0A4P9UNF4</accession>
<proteinExistence type="inferred from homology"/>
<dbReference type="EMBL" id="CP035467">
    <property type="protein sequence ID" value="QCW82902.1"/>
    <property type="molecule type" value="Genomic_DNA"/>
</dbReference>
<evidence type="ECO:0000256" key="1">
    <source>
        <dbReference type="ARBA" id="ARBA00007435"/>
    </source>
</evidence>
<comment type="similarity">
    <text evidence="1">Belongs to the UPF0213 family.</text>
</comment>
<dbReference type="PANTHER" id="PTHR34477:SF1">
    <property type="entry name" value="UPF0213 PROTEIN YHBQ"/>
    <property type="match status" value="1"/>
</dbReference>
<dbReference type="AlphaFoldDB" id="A0A4P9UNF4"/>
<dbReference type="CDD" id="cd10456">
    <property type="entry name" value="GIY-YIG_UPF0213"/>
    <property type="match status" value="1"/>
</dbReference>
<gene>
    <name evidence="3" type="ORF">EQU24_12110</name>
</gene>